<evidence type="ECO:0000313" key="3">
    <source>
        <dbReference type="Proteomes" id="UP001291926"/>
    </source>
</evidence>
<comment type="caution">
    <text evidence="2">The sequence shown here is derived from an EMBL/GenBank/DDBJ whole genome shotgun (WGS) entry which is preliminary data.</text>
</comment>
<accession>A0ABR0DDE6</accession>
<feature type="domain" description="F-box" evidence="1">
    <location>
        <begin position="2"/>
        <end position="30"/>
    </location>
</feature>
<sequence>MLEDIISRLELEDNIRVSTVCKSWLATAISVRVSNKPPWLTVFPRSGKLYKFYDPSQRKTYCIELPEMDETKVGLAKEGWLLLSKPIIRKIFFYCPYTQELIK</sequence>
<dbReference type="EMBL" id="JAYDYQ010002094">
    <property type="protein sequence ID" value="KAK4487275.1"/>
    <property type="molecule type" value="Genomic_DNA"/>
</dbReference>
<dbReference type="SUPFAM" id="SSF81383">
    <property type="entry name" value="F-box domain"/>
    <property type="match status" value="1"/>
</dbReference>
<gene>
    <name evidence="2" type="ORF">RD792_006114</name>
</gene>
<proteinExistence type="predicted"/>
<protein>
    <recommendedName>
        <fullName evidence="1">F-box domain-containing protein</fullName>
    </recommendedName>
</protein>
<name>A0ABR0DDE6_9LAMI</name>
<keyword evidence="3" id="KW-1185">Reference proteome</keyword>
<dbReference type="Proteomes" id="UP001291926">
    <property type="component" value="Unassembled WGS sequence"/>
</dbReference>
<dbReference type="InterPro" id="IPR001810">
    <property type="entry name" value="F-box_dom"/>
</dbReference>
<dbReference type="InterPro" id="IPR036047">
    <property type="entry name" value="F-box-like_dom_sf"/>
</dbReference>
<organism evidence="2 3">
    <name type="scientific">Penstemon davidsonii</name>
    <dbReference type="NCBI Taxonomy" id="160366"/>
    <lineage>
        <taxon>Eukaryota</taxon>
        <taxon>Viridiplantae</taxon>
        <taxon>Streptophyta</taxon>
        <taxon>Embryophyta</taxon>
        <taxon>Tracheophyta</taxon>
        <taxon>Spermatophyta</taxon>
        <taxon>Magnoliopsida</taxon>
        <taxon>eudicotyledons</taxon>
        <taxon>Gunneridae</taxon>
        <taxon>Pentapetalae</taxon>
        <taxon>asterids</taxon>
        <taxon>lamiids</taxon>
        <taxon>Lamiales</taxon>
        <taxon>Plantaginaceae</taxon>
        <taxon>Cheloneae</taxon>
        <taxon>Penstemon</taxon>
    </lineage>
</organism>
<evidence type="ECO:0000313" key="2">
    <source>
        <dbReference type="EMBL" id="KAK4487275.1"/>
    </source>
</evidence>
<dbReference type="Pfam" id="PF00646">
    <property type="entry name" value="F-box"/>
    <property type="match status" value="1"/>
</dbReference>
<reference evidence="2 3" key="1">
    <citation type="journal article" date="2023" name="bioRxiv">
        <title>Genome report: Whole genome sequence and annotation of Penstemon davidsonii.</title>
        <authorList>
            <person name="Ostevik K.L."/>
            <person name="Alabady M."/>
            <person name="Zhang M."/>
            <person name="Rausher M.D."/>
        </authorList>
    </citation>
    <scope>NUCLEOTIDE SEQUENCE [LARGE SCALE GENOMIC DNA]</scope>
    <source>
        <strain evidence="2">DNT005</strain>
        <tissue evidence="2">Whole leaf</tissue>
    </source>
</reference>
<evidence type="ECO:0000259" key="1">
    <source>
        <dbReference type="Pfam" id="PF00646"/>
    </source>
</evidence>